<feature type="transmembrane region" description="Helical" evidence="1">
    <location>
        <begin position="52"/>
        <end position="73"/>
    </location>
</feature>
<name>A0A0G2YCQ5_9VIRU</name>
<accession>A0A0G2YCQ5</accession>
<organism evidence="2">
    <name type="scientific">Anellovirus fur seal/ATROP52/BR/2012</name>
    <dbReference type="NCBI Taxonomy" id="1659794"/>
    <lineage>
        <taxon>Viruses</taxon>
        <taxon>Monodnaviria</taxon>
        <taxon>Shotokuvirae</taxon>
        <taxon>Commensaviricota</taxon>
        <taxon>Cardeaviricetes</taxon>
        <taxon>Sanitavirales</taxon>
        <taxon>Anelloviridae</taxon>
    </lineage>
</organism>
<feature type="non-terminal residue" evidence="2">
    <location>
        <position position="1"/>
    </location>
</feature>
<reference evidence="2" key="1">
    <citation type="journal article" date="2016" name="PLoS ONE">
        <title>Metagenomic Survey of Viral Diversity Obtained from Feces of Subantarctic and South American Fur Seals.</title>
        <authorList>
            <person name="Kluge M."/>
            <person name="Campos F.S."/>
            <person name="Tavares M."/>
            <person name="de Amorim D.B."/>
            <person name="Valdez F.P."/>
            <person name="Giongo A."/>
            <person name="Roehe P.M."/>
            <person name="Franco A.C."/>
        </authorList>
    </citation>
    <scope>NUCLEOTIDE SEQUENCE</scope>
    <source>
        <strain evidence="2">Fur seal/ATROP52/BR/2012</strain>
    </source>
</reference>
<evidence type="ECO:0000256" key="1">
    <source>
        <dbReference type="SAM" id="Phobius"/>
    </source>
</evidence>
<dbReference type="EMBL" id="KR261065">
    <property type="protein sequence ID" value="AKI82148.1"/>
    <property type="molecule type" value="Genomic_DNA"/>
</dbReference>
<feature type="non-terminal residue" evidence="2">
    <location>
        <position position="115"/>
    </location>
</feature>
<evidence type="ECO:0000313" key="2">
    <source>
        <dbReference type="EMBL" id="AKI82148.1"/>
    </source>
</evidence>
<sequence>SSDLHSRGGPNGYLAQIWAVNFDLLYDNNYFPSTGMYKGVCLDQDQEICLCLAWILLLIGSSTLLILTIQLIISVKRLNGSVNALNSIKSSVGVETTQHISPKNADSEEVEVARW</sequence>
<protein>
    <submittedName>
        <fullName evidence="2">Putative ORF2</fullName>
    </submittedName>
</protein>
<keyword evidence="1" id="KW-0472">Membrane</keyword>
<keyword evidence="1" id="KW-0812">Transmembrane</keyword>
<keyword evidence="1" id="KW-1133">Transmembrane helix</keyword>
<proteinExistence type="predicted"/>